<dbReference type="EMBL" id="QPJY01000002">
    <property type="protein sequence ID" value="RCX32021.1"/>
    <property type="molecule type" value="Genomic_DNA"/>
</dbReference>
<dbReference type="PANTHER" id="PTHR18968:SF167">
    <property type="entry name" value="ACETOLACTATE SYNTHASE LARGE SUBUNIT ILVB2-RELATED"/>
    <property type="match status" value="1"/>
</dbReference>
<dbReference type="GO" id="GO:0009097">
    <property type="term" value="P:isoleucine biosynthetic process"/>
    <property type="evidence" value="ECO:0007669"/>
    <property type="project" value="TreeGrafter"/>
</dbReference>
<comment type="similarity">
    <text evidence="1 3">Belongs to the TPP enzyme family.</text>
</comment>
<dbReference type="Pfam" id="PF00205">
    <property type="entry name" value="TPP_enzyme_M"/>
    <property type="match status" value="1"/>
</dbReference>
<dbReference type="RefSeq" id="WP_114278846.1">
    <property type="nucleotide sequence ID" value="NZ_QPJY01000002.1"/>
</dbReference>
<dbReference type="GO" id="GO:0003984">
    <property type="term" value="F:acetolactate synthase activity"/>
    <property type="evidence" value="ECO:0007669"/>
    <property type="project" value="TreeGrafter"/>
</dbReference>
<dbReference type="InterPro" id="IPR045229">
    <property type="entry name" value="TPP_enz"/>
</dbReference>
<dbReference type="GO" id="GO:0005948">
    <property type="term" value="C:acetolactate synthase complex"/>
    <property type="evidence" value="ECO:0007669"/>
    <property type="project" value="TreeGrafter"/>
</dbReference>
<evidence type="ECO:0000259" key="4">
    <source>
        <dbReference type="Pfam" id="PF00205"/>
    </source>
</evidence>
<evidence type="ECO:0000259" key="5">
    <source>
        <dbReference type="Pfam" id="PF02775"/>
    </source>
</evidence>
<evidence type="ECO:0000256" key="3">
    <source>
        <dbReference type="RuleBase" id="RU362132"/>
    </source>
</evidence>
<proteinExistence type="inferred from homology"/>
<dbReference type="GO" id="GO:0030976">
    <property type="term" value="F:thiamine pyrophosphate binding"/>
    <property type="evidence" value="ECO:0007669"/>
    <property type="project" value="InterPro"/>
</dbReference>
<dbReference type="CDD" id="cd07035">
    <property type="entry name" value="TPP_PYR_POX_like"/>
    <property type="match status" value="1"/>
</dbReference>
<evidence type="ECO:0000313" key="8">
    <source>
        <dbReference type="Proteomes" id="UP000252707"/>
    </source>
</evidence>
<dbReference type="Gene3D" id="3.40.50.970">
    <property type="match status" value="2"/>
</dbReference>
<dbReference type="OrthoDB" id="9785953at2"/>
<dbReference type="SUPFAM" id="SSF52518">
    <property type="entry name" value="Thiamin diphosphate-binding fold (THDP-binding)"/>
    <property type="match status" value="2"/>
</dbReference>
<dbReference type="AlphaFoldDB" id="A0A369CEL9"/>
<gene>
    <name evidence="7" type="ORF">DFQ59_102371</name>
</gene>
<dbReference type="InterPro" id="IPR011766">
    <property type="entry name" value="TPP_enzyme_TPP-bd"/>
</dbReference>
<dbReference type="Proteomes" id="UP000252707">
    <property type="component" value="Unassembled WGS sequence"/>
</dbReference>
<feature type="domain" description="Thiamine pyrophosphate enzyme central" evidence="4">
    <location>
        <begin position="199"/>
        <end position="336"/>
    </location>
</feature>
<feature type="domain" description="Thiamine pyrophosphate enzyme N-terminal TPP-binding" evidence="6">
    <location>
        <begin position="5"/>
        <end position="113"/>
    </location>
</feature>
<accession>A0A369CEL9</accession>
<dbReference type="Pfam" id="PF02775">
    <property type="entry name" value="TPP_enzyme_C"/>
    <property type="match status" value="1"/>
</dbReference>
<keyword evidence="8" id="KW-1185">Reference proteome</keyword>
<evidence type="ECO:0000256" key="1">
    <source>
        <dbReference type="ARBA" id="ARBA00007812"/>
    </source>
</evidence>
<keyword evidence="2 3" id="KW-0786">Thiamine pyrophosphate</keyword>
<dbReference type="Gene3D" id="3.40.50.1220">
    <property type="entry name" value="TPP-binding domain"/>
    <property type="match status" value="1"/>
</dbReference>
<dbReference type="InterPro" id="IPR029035">
    <property type="entry name" value="DHS-like_NAD/FAD-binding_dom"/>
</dbReference>
<comment type="caution">
    <text evidence="7">The sequence shown here is derived from an EMBL/GenBank/DDBJ whole genome shotgun (WGS) entry which is preliminary data.</text>
</comment>
<dbReference type="Pfam" id="PF02776">
    <property type="entry name" value="TPP_enzyme_N"/>
    <property type="match status" value="1"/>
</dbReference>
<dbReference type="InterPro" id="IPR012001">
    <property type="entry name" value="Thiamin_PyroP_enz_TPP-bd_dom"/>
</dbReference>
<dbReference type="FunFam" id="3.40.50.970:FF:000007">
    <property type="entry name" value="Acetolactate synthase"/>
    <property type="match status" value="1"/>
</dbReference>
<protein>
    <submittedName>
        <fullName evidence="7">Acetolactate synthase-1/2/3 large subunit</fullName>
    </submittedName>
</protein>
<evidence type="ECO:0000313" key="7">
    <source>
        <dbReference type="EMBL" id="RCX32021.1"/>
    </source>
</evidence>
<name>A0A369CEL9_9GAMM</name>
<evidence type="ECO:0000256" key="2">
    <source>
        <dbReference type="ARBA" id="ARBA00023052"/>
    </source>
</evidence>
<sequence length="556" mass="60779">MKVPVSQILVRFLEKLGVGTIFGIPGSHILPVYDRLYDSPIRSILVKHEQAAAFMAGGYARASGEVGACITTAGPGATNLVTGIASAYSDNLPVIAITGEAPTHIFGKGGLQESSGEGGSVDQVAMFTGITRYHRLIERTDYLGSVLNQAAKYLLSGTPGPVVLSVPYNVQNELVEESLLEEVAFARSYCEPVVPAESIEQTLALIRAARRPMILAGYGCILAGARESLSHISERLNIPVASSLKAKGAIDERSALSLGSLGVTSGGHAMRYMEQEADLVLMLGAGFNERTSYVWDKRLLAGKKLIQVDSNPQQLEKVFRADLVVHTDLGPYLGALEAAIEAQRITPREPVDVDAFVKAAQRAIDAAGETIFSRQFDHVKAFYRWLEEQFPEGLVMFDDNIVFAQNFYRVSRKDRFYPNTGISALGHAVPAAIGAACAIGKPMFALLGDGGFQMCAMEIMTAVNYDIPLNIVLFNNDTMGLIRKNQHQHYHDRFIDCDFVNPDYAVLAKSFGIRHVRVESEEDLAERLSGLDFRRGINLIEVLIDRDAYPNYSSRR</sequence>
<dbReference type="GO" id="GO:0009099">
    <property type="term" value="P:L-valine biosynthetic process"/>
    <property type="evidence" value="ECO:0007669"/>
    <property type="project" value="TreeGrafter"/>
</dbReference>
<feature type="domain" description="Thiamine pyrophosphate enzyme TPP-binding" evidence="5">
    <location>
        <begin position="403"/>
        <end position="529"/>
    </location>
</feature>
<dbReference type="CDD" id="cd00568">
    <property type="entry name" value="TPP_enzymes"/>
    <property type="match status" value="1"/>
</dbReference>
<dbReference type="InterPro" id="IPR029061">
    <property type="entry name" value="THDP-binding"/>
</dbReference>
<dbReference type="SUPFAM" id="SSF52467">
    <property type="entry name" value="DHS-like NAD/FAD-binding domain"/>
    <property type="match status" value="1"/>
</dbReference>
<evidence type="ECO:0000259" key="6">
    <source>
        <dbReference type="Pfam" id="PF02776"/>
    </source>
</evidence>
<dbReference type="PANTHER" id="PTHR18968">
    <property type="entry name" value="THIAMINE PYROPHOSPHATE ENZYMES"/>
    <property type="match status" value="1"/>
</dbReference>
<dbReference type="GO" id="GO:0050660">
    <property type="term" value="F:flavin adenine dinucleotide binding"/>
    <property type="evidence" value="ECO:0007669"/>
    <property type="project" value="TreeGrafter"/>
</dbReference>
<dbReference type="InterPro" id="IPR012000">
    <property type="entry name" value="Thiamin_PyroP_enz_cen_dom"/>
</dbReference>
<organism evidence="7 8">
    <name type="scientific">Thioalbus denitrificans</name>
    <dbReference type="NCBI Taxonomy" id="547122"/>
    <lineage>
        <taxon>Bacteria</taxon>
        <taxon>Pseudomonadati</taxon>
        <taxon>Pseudomonadota</taxon>
        <taxon>Gammaproteobacteria</taxon>
        <taxon>Chromatiales</taxon>
        <taxon>Ectothiorhodospiraceae</taxon>
        <taxon>Thioalbus</taxon>
    </lineage>
</organism>
<reference evidence="7 8" key="1">
    <citation type="submission" date="2018-07" db="EMBL/GenBank/DDBJ databases">
        <title>Genomic Encyclopedia of Type Strains, Phase IV (KMG-IV): sequencing the most valuable type-strain genomes for metagenomic binning, comparative biology and taxonomic classification.</title>
        <authorList>
            <person name="Goeker M."/>
        </authorList>
    </citation>
    <scope>NUCLEOTIDE SEQUENCE [LARGE SCALE GENOMIC DNA]</scope>
    <source>
        <strain evidence="7 8">DSM 26407</strain>
    </source>
</reference>
<dbReference type="GO" id="GO:0000287">
    <property type="term" value="F:magnesium ion binding"/>
    <property type="evidence" value="ECO:0007669"/>
    <property type="project" value="InterPro"/>
</dbReference>